<protein>
    <submittedName>
        <fullName evidence="1">Uncharacterized protein</fullName>
    </submittedName>
</protein>
<dbReference type="Proteomes" id="UP001497680">
    <property type="component" value="Unassembled WGS sequence"/>
</dbReference>
<reference evidence="1 2" key="1">
    <citation type="journal article" date="2022" name="New Phytol.">
        <title>Ecological generalism drives hyperdiversity of secondary metabolite gene clusters in xylarialean endophytes.</title>
        <authorList>
            <person name="Franco M.E.E."/>
            <person name="Wisecaver J.H."/>
            <person name="Arnold A.E."/>
            <person name="Ju Y.M."/>
            <person name="Slot J.C."/>
            <person name="Ahrendt S."/>
            <person name="Moore L.P."/>
            <person name="Eastman K.E."/>
            <person name="Scott K."/>
            <person name="Konkel Z."/>
            <person name="Mondo S.J."/>
            <person name="Kuo A."/>
            <person name="Hayes R.D."/>
            <person name="Haridas S."/>
            <person name="Andreopoulos B."/>
            <person name="Riley R."/>
            <person name="LaButti K."/>
            <person name="Pangilinan J."/>
            <person name="Lipzen A."/>
            <person name="Amirebrahimi M."/>
            <person name="Yan J."/>
            <person name="Adam C."/>
            <person name="Keymanesh K."/>
            <person name="Ng V."/>
            <person name="Louie K."/>
            <person name="Northen T."/>
            <person name="Drula E."/>
            <person name="Henrissat B."/>
            <person name="Hsieh H.M."/>
            <person name="Youens-Clark K."/>
            <person name="Lutzoni F."/>
            <person name="Miadlikowska J."/>
            <person name="Eastwood D.C."/>
            <person name="Hamelin R.C."/>
            <person name="Grigoriev I.V."/>
            <person name="U'Ren J.M."/>
        </authorList>
    </citation>
    <scope>NUCLEOTIDE SEQUENCE [LARGE SCALE GENOMIC DNA]</scope>
    <source>
        <strain evidence="1 2">ER1909</strain>
    </source>
</reference>
<evidence type="ECO:0000313" key="1">
    <source>
        <dbReference type="EMBL" id="KAI6080862.1"/>
    </source>
</evidence>
<evidence type="ECO:0000313" key="2">
    <source>
        <dbReference type="Proteomes" id="UP001497680"/>
    </source>
</evidence>
<gene>
    <name evidence="1" type="ORF">F4821DRAFT_265460</name>
</gene>
<organism evidence="1 2">
    <name type="scientific">Hypoxylon rubiginosum</name>
    <dbReference type="NCBI Taxonomy" id="110542"/>
    <lineage>
        <taxon>Eukaryota</taxon>
        <taxon>Fungi</taxon>
        <taxon>Dikarya</taxon>
        <taxon>Ascomycota</taxon>
        <taxon>Pezizomycotina</taxon>
        <taxon>Sordariomycetes</taxon>
        <taxon>Xylariomycetidae</taxon>
        <taxon>Xylariales</taxon>
        <taxon>Hypoxylaceae</taxon>
        <taxon>Hypoxylon</taxon>
    </lineage>
</organism>
<dbReference type="EMBL" id="MU394418">
    <property type="protein sequence ID" value="KAI6080862.1"/>
    <property type="molecule type" value="Genomic_DNA"/>
</dbReference>
<comment type="caution">
    <text evidence="1">The sequence shown here is derived from an EMBL/GenBank/DDBJ whole genome shotgun (WGS) entry which is preliminary data.</text>
</comment>
<accession>A0ACC0CKI7</accession>
<name>A0ACC0CKI7_9PEZI</name>
<keyword evidence="2" id="KW-1185">Reference proteome</keyword>
<proteinExistence type="predicted"/>
<sequence length="186" mass="20861">MASGARDLLKQIPLAAGAKVWPRKLPVETALIAISPRIPSSDQMFQDYTHILEAFTFARVVYDEFSYSDPAAALFVKHTKAHAKWVLSATPPTRHLKAVCGIANLVNVHIARPVHSRAGMPRITEGPKFEQTSNAESLVARKFMGIKMARTRRTPRASLVRRSHRHCYKRVMNLYILAGYRLELGS</sequence>